<dbReference type="OrthoDB" id="9809205at2"/>
<keyword evidence="7" id="KW-1185">Reference proteome</keyword>
<evidence type="ECO:0000313" key="6">
    <source>
        <dbReference type="EMBL" id="KDR96777.1"/>
    </source>
</evidence>
<comment type="similarity">
    <text evidence="1">Belongs to the ABC transporter superfamily.</text>
</comment>
<dbReference type="EMBL" id="JJMM01000002">
    <property type="protein sequence ID" value="KDR96777.1"/>
    <property type="molecule type" value="Genomic_DNA"/>
</dbReference>
<keyword evidence="2" id="KW-0813">Transport</keyword>
<dbReference type="InterPro" id="IPR003593">
    <property type="entry name" value="AAA+_ATPase"/>
</dbReference>
<dbReference type="GO" id="GO:0005524">
    <property type="term" value="F:ATP binding"/>
    <property type="evidence" value="ECO:0007669"/>
    <property type="project" value="UniProtKB-KW"/>
</dbReference>
<evidence type="ECO:0000256" key="3">
    <source>
        <dbReference type="ARBA" id="ARBA00022741"/>
    </source>
</evidence>
<gene>
    <name evidence="6" type="ORF">CLIT_2c03830</name>
</gene>
<evidence type="ECO:0000256" key="1">
    <source>
        <dbReference type="ARBA" id="ARBA00005417"/>
    </source>
</evidence>
<keyword evidence="3" id="KW-0547">Nucleotide-binding</keyword>
<feature type="domain" description="ABC transporter" evidence="5">
    <location>
        <begin position="3"/>
        <end position="231"/>
    </location>
</feature>
<proteinExistence type="inferred from homology"/>
<dbReference type="SMART" id="SM00382">
    <property type="entry name" value="AAA"/>
    <property type="match status" value="1"/>
</dbReference>
<reference evidence="6 7" key="1">
    <citation type="submission" date="2014-03" db="EMBL/GenBank/DDBJ databases">
        <title>Genome sequence of Clostridium litorale W6, DSM 5388.</title>
        <authorList>
            <person name="Poehlein A."/>
            <person name="Jagirdar A."/>
            <person name="Khonsari B."/>
            <person name="Chibani C.M."/>
            <person name="Gutierrez Gutierrez D.A."/>
            <person name="Davydova E."/>
            <person name="Alghaithi H.S."/>
            <person name="Nair K.P."/>
            <person name="Dhamotharan K."/>
            <person name="Chandran L."/>
            <person name="G W."/>
            <person name="Daniel R."/>
        </authorList>
    </citation>
    <scope>NUCLEOTIDE SEQUENCE [LARGE SCALE GENOMIC DNA]</scope>
    <source>
        <strain evidence="6 7">W6</strain>
    </source>
</reference>
<dbReference type="InterPro" id="IPR027417">
    <property type="entry name" value="P-loop_NTPase"/>
</dbReference>
<dbReference type="PROSITE" id="PS00211">
    <property type="entry name" value="ABC_TRANSPORTER_1"/>
    <property type="match status" value="1"/>
</dbReference>
<dbReference type="Pfam" id="PF00005">
    <property type="entry name" value="ABC_tran"/>
    <property type="match status" value="1"/>
</dbReference>
<dbReference type="PROSITE" id="PS50893">
    <property type="entry name" value="ABC_TRANSPORTER_2"/>
    <property type="match status" value="1"/>
</dbReference>
<evidence type="ECO:0000259" key="5">
    <source>
        <dbReference type="PROSITE" id="PS50893"/>
    </source>
</evidence>
<dbReference type="GO" id="GO:0016887">
    <property type="term" value="F:ATP hydrolysis activity"/>
    <property type="evidence" value="ECO:0007669"/>
    <property type="project" value="InterPro"/>
</dbReference>
<dbReference type="InterPro" id="IPR003439">
    <property type="entry name" value="ABC_transporter-like_ATP-bd"/>
</dbReference>
<comment type="caution">
    <text evidence="6">The sequence shown here is derived from an EMBL/GenBank/DDBJ whole genome shotgun (WGS) entry which is preliminary data.</text>
</comment>
<dbReference type="RefSeq" id="WP_038261451.1">
    <property type="nucleotide sequence ID" value="NZ_FSRH01000019.1"/>
</dbReference>
<keyword evidence="4 6" id="KW-0067">ATP-binding</keyword>
<dbReference type="PANTHER" id="PTHR43335">
    <property type="entry name" value="ABC TRANSPORTER, ATP-BINDING PROTEIN"/>
    <property type="match status" value="1"/>
</dbReference>
<dbReference type="STRING" id="1121324.CLIT_2c03830"/>
<dbReference type="Gene3D" id="3.40.50.300">
    <property type="entry name" value="P-loop containing nucleotide triphosphate hydrolases"/>
    <property type="match status" value="1"/>
</dbReference>
<evidence type="ECO:0000256" key="2">
    <source>
        <dbReference type="ARBA" id="ARBA00022448"/>
    </source>
</evidence>
<accession>A0A069RRG7</accession>
<dbReference type="Proteomes" id="UP000027946">
    <property type="component" value="Unassembled WGS sequence"/>
</dbReference>
<name>A0A069RRG7_PEPLI</name>
<protein>
    <submittedName>
        <fullName evidence="6">Putative ABC transporter ATP-binding protein</fullName>
    </submittedName>
</protein>
<evidence type="ECO:0000256" key="4">
    <source>
        <dbReference type="ARBA" id="ARBA00022840"/>
    </source>
</evidence>
<dbReference type="PANTHER" id="PTHR43335:SF4">
    <property type="entry name" value="ABC TRANSPORTER, ATP-BINDING PROTEIN"/>
    <property type="match status" value="1"/>
</dbReference>
<sequence length="300" mass="32814">MVIETYNLTKTFNGKGGFSNVSLSVYEGEVFGFLGKNGAGKSTFIRTLIGLLHPTCGEALILGSPIGDVPTRKKIGYLPELFQYHSWLTGRELLFNHGLLYKMSRSEIKGRIDHVLDTVGLSGHSDKRIREYSKGMKQRIGLGCAIISDPELLFLDEPTSALDPVGRKHVRDIIVDLKSQGKTIFLNTHLLSEVEMVADRIAILDKGSLKTTGTMKELLKSPVQINALGINEIIVEQLKNIDSGLEINGQTISLIPPSKDSLPEIARIVVGGGGQLFELKNVENALEALFISTVGEEDSR</sequence>
<dbReference type="AlphaFoldDB" id="A0A069RRG7"/>
<evidence type="ECO:0000313" key="7">
    <source>
        <dbReference type="Proteomes" id="UP000027946"/>
    </source>
</evidence>
<dbReference type="InterPro" id="IPR017871">
    <property type="entry name" value="ABC_transporter-like_CS"/>
</dbReference>
<organism evidence="6 7">
    <name type="scientific">Peptoclostridium litorale DSM 5388</name>
    <dbReference type="NCBI Taxonomy" id="1121324"/>
    <lineage>
        <taxon>Bacteria</taxon>
        <taxon>Bacillati</taxon>
        <taxon>Bacillota</taxon>
        <taxon>Clostridia</taxon>
        <taxon>Peptostreptococcales</taxon>
        <taxon>Peptoclostridiaceae</taxon>
        <taxon>Peptoclostridium</taxon>
    </lineage>
</organism>
<dbReference type="eggNOG" id="COG1131">
    <property type="taxonomic scope" value="Bacteria"/>
</dbReference>
<dbReference type="SUPFAM" id="SSF52540">
    <property type="entry name" value="P-loop containing nucleoside triphosphate hydrolases"/>
    <property type="match status" value="1"/>
</dbReference>